<dbReference type="Proteomes" id="UP000215145">
    <property type="component" value="Unassembled WGS sequence"/>
</dbReference>
<organism evidence="2 3">
    <name type="scientific">Paenibacillus herberti</name>
    <dbReference type="NCBI Taxonomy" id="1619309"/>
    <lineage>
        <taxon>Bacteria</taxon>
        <taxon>Bacillati</taxon>
        <taxon>Bacillota</taxon>
        <taxon>Bacilli</taxon>
        <taxon>Bacillales</taxon>
        <taxon>Paenibacillaceae</taxon>
        <taxon>Paenibacillus</taxon>
    </lineage>
</organism>
<sequence length="523" mass="54007">MKHKYSKKGALISSRPHHADHCKPCKISRKPCLVTFTPLQADIFEGLLDNLAVAISNSFVPPDGPLPAVLKVLQNLIVKLPLTLSNQADLLAATEMAINAYQQSEGWSSAAVASTQIVLTDLYALSLVACVASDIKDGWVIRVRLAETNLAGIESGVPPVISGTILILDGGNQFMDLSFNRSTGLPTEGVIAGNGFVSPSIPVTTSGNVENVSIVLADNRGGNNYAFSMPRAGTLTAMTASFNPANVTIDGPPITILAQLCRALPSDSPYTPFVAIPGTTVQLIPSLSGVVSGINCVGSLTGLNITLNPEDRLILLFTIFTIGISAVDPGTIIGLGNGVLSIAPVNAPPTANIPIIPIASHLPVDLSFAASTPTNVGIVGFGFSDNEPFQSFASPIVVNPLLNAFVTPITEAGTITSIAACFGIVANQTLESSVNIIVGAYLYTPANNTATPIGTTQFRFPTLLPGTYTETSPGVHIIQTTGSLPLSPGDSLILVFSAIGLGSTSGTISGWASGGISIEPVST</sequence>
<dbReference type="AlphaFoldDB" id="A0A229P1V3"/>
<accession>A0A229P1V3</accession>
<evidence type="ECO:0000256" key="1">
    <source>
        <dbReference type="SAM" id="MobiDB-lite"/>
    </source>
</evidence>
<proteinExistence type="predicted"/>
<comment type="caution">
    <text evidence="2">The sequence shown here is derived from an EMBL/GenBank/DDBJ whole genome shotgun (WGS) entry which is preliminary data.</text>
</comment>
<dbReference type="OrthoDB" id="2620554at2"/>
<gene>
    <name evidence="2" type="ORF">CGZ75_06130</name>
</gene>
<keyword evidence="3" id="KW-1185">Reference proteome</keyword>
<evidence type="ECO:0000313" key="3">
    <source>
        <dbReference type="Proteomes" id="UP000215145"/>
    </source>
</evidence>
<name>A0A229P1V3_9BACL</name>
<dbReference type="EMBL" id="NMUQ01000001">
    <property type="protein sequence ID" value="OXM16266.1"/>
    <property type="molecule type" value="Genomic_DNA"/>
</dbReference>
<feature type="region of interest" description="Disordered" evidence="1">
    <location>
        <begin position="1"/>
        <end position="20"/>
    </location>
</feature>
<protein>
    <submittedName>
        <fullName evidence="2">Uncharacterized protein</fullName>
    </submittedName>
</protein>
<dbReference type="RefSeq" id="WP_089523350.1">
    <property type="nucleotide sequence ID" value="NZ_NMUQ01000001.1"/>
</dbReference>
<evidence type="ECO:0000313" key="2">
    <source>
        <dbReference type="EMBL" id="OXM16266.1"/>
    </source>
</evidence>
<reference evidence="2 3" key="1">
    <citation type="submission" date="2017-07" db="EMBL/GenBank/DDBJ databases">
        <title>Paenibacillus herberti R33 genome sequencing and assembly.</title>
        <authorList>
            <person name="Su W."/>
        </authorList>
    </citation>
    <scope>NUCLEOTIDE SEQUENCE [LARGE SCALE GENOMIC DNA]</scope>
    <source>
        <strain evidence="2 3">R33</strain>
    </source>
</reference>